<accession>A0AA46ZWG0</accession>
<proteinExistence type="predicted"/>
<dbReference type="Proteomes" id="UP001163644">
    <property type="component" value="Chromosome"/>
</dbReference>
<dbReference type="RefSeq" id="WP_127051600.1">
    <property type="nucleotide sequence ID" value="NZ_CP036495.1"/>
</dbReference>
<evidence type="ECO:0000313" key="2">
    <source>
        <dbReference type="Proteomes" id="UP001163644"/>
    </source>
</evidence>
<name>A0AA46ZWG0_PSEVI</name>
<protein>
    <submittedName>
        <fullName evidence="1">Uncharacterized protein</fullName>
    </submittedName>
</protein>
<dbReference type="GeneID" id="47767110"/>
<reference evidence="1" key="1">
    <citation type="submission" date="2019-02" db="EMBL/GenBank/DDBJ databases">
        <authorList>
            <person name="Lutz S."/>
            <person name="Schori C."/>
            <person name="Ahrens C.H."/>
            <person name="Gueguen E."/>
        </authorList>
    </citation>
    <scope>NUCLEOTIDE SEQUENCE</scope>
    <source>
        <strain evidence="1">Psy35</strain>
    </source>
</reference>
<sequence length="64" mass="7330">MDFERTQLPAQADLEQKAFYSPAYEHGAHQILMKSPTDYSQSFLFNTLSVNKKPDLFGLHEISP</sequence>
<evidence type="ECO:0000313" key="1">
    <source>
        <dbReference type="EMBL" id="UZA69462.1"/>
    </source>
</evidence>
<dbReference type="AlphaFoldDB" id="A0AA46ZWG0"/>
<organism evidence="1 2">
    <name type="scientific">Pseudomonas viridiflava</name>
    <name type="common">Phytomonas viridiflava</name>
    <dbReference type="NCBI Taxonomy" id="33069"/>
    <lineage>
        <taxon>Bacteria</taxon>
        <taxon>Pseudomonadati</taxon>
        <taxon>Pseudomonadota</taxon>
        <taxon>Gammaproteobacteria</taxon>
        <taxon>Pseudomonadales</taxon>
        <taxon>Pseudomonadaceae</taxon>
        <taxon>Pseudomonas</taxon>
    </lineage>
</organism>
<dbReference type="EMBL" id="CP036495">
    <property type="protein sequence ID" value="UZA69462.1"/>
    <property type="molecule type" value="Genomic_DNA"/>
</dbReference>
<gene>
    <name evidence="1" type="ORF">EZZ81_14985</name>
</gene>